<dbReference type="SMART" id="SM00225">
    <property type="entry name" value="BTB"/>
    <property type="match status" value="1"/>
</dbReference>
<dbReference type="CDD" id="cd18186">
    <property type="entry name" value="BTB_POZ_ZBTB_KLHL-like"/>
    <property type="match status" value="1"/>
</dbReference>
<proteinExistence type="predicted"/>
<sequence>MQHECLFTPASSTQFNVEQFMYESIDFIHRIETEVAGPNEIVDVHVRLQNFAPSAPQRYCMFCQCDHKNLQLSMGLQFRNDAHVVKLFPGMCYVYQVEARVCGVVENRLFHLNYRNQSMTRNAVTLQFPPLELGCPGFRTLIKHVCWKISKTKHMYLFDTEVWCKMHDELGPCYKDLYSKILTNHTESLCDVLVRVGPVSFAAHKTVLCVKSPKLREFFRANQRATEINFLNVEIDVVRVTLKFFYTNELDLPHEYNALQLCDLLIRLCYFAKANDLDKLRNACVDHIPFAVIPQTAPRFAQFAADKGLLMLHQSLQQYIYFFNSLRQPAGVAWR</sequence>
<reference evidence="2 3" key="1">
    <citation type="submission" date="2020-02" db="EMBL/GenBank/DDBJ databases">
        <authorList>
            <person name="Ferguson B K."/>
        </authorList>
    </citation>
    <scope>NUCLEOTIDE SEQUENCE [LARGE SCALE GENOMIC DNA]</scope>
</reference>
<gene>
    <name evidence="2" type="ORF">TBRA_LOCUS1674</name>
</gene>
<feature type="domain" description="BTB" evidence="1">
    <location>
        <begin position="190"/>
        <end position="254"/>
    </location>
</feature>
<dbReference type="EMBL" id="CADCXV010000335">
    <property type="protein sequence ID" value="CAB0029645.1"/>
    <property type="molecule type" value="Genomic_DNA"/>
</dbReference>
<dbReference type="InterPro" id="IPR000210">
    <property type="entry name" value="BTB/POZ_dom"/>
</dbReference>
<evidence type="ECO:0000313" key="2">
    <source>
        <dbReference type="EMBL" id="CAB0029645.1"/>
    </source>
</evidence>
<name>A0A6H5I0E0_9HYME</name>
<keyword evidence="3" id="KW-1185">Reference proteome</keyword>
<evidence type="ECO:0000313" key="3">
    <source>
        <dbReference type="Proteomes" id="UP000479190"/>
    </source>
</evidence>
<dbReference type="Proteomes" id="UP000479190">
    <property type="component" value="Unassembled WGS sequence"/>
</dbReference>
<protein>
    <recommendedName>
        <fullName evidence="1">BTB domain-containing protein</fullName>
    </recommendedName>
</protein>
<dbReference type="Pfam" id="PF00651">
    <property type="entry name" value="BTB"/>
    <property type="match status" value="1"/>
</dbReference>
<accession>A0A6H5I0E0</accession>
<dbReference type="PROSITE" id="PS50097">
    <property type="entry name" value="BTB"/>
    <property type="match status" value="1"/>
</dbReference>
<dbReference type="InterPro" id="IPR051481">
    <property type="entry name" value="BTB-POZ/Galectin-3-binding"/>
</dbReference>
<organism evidence="2 3">
    <name type="scientific">Trichogramma brassicae</name>
    <dbReference type="NCBI Taxonomy" id="86971"/>
    <lineage>
        <taxon>Eukaryota</taxon>
        <taxon>Metazoa</taxon>
        <taxon>Ecdysozoa</taxon>
        <taxon>Arthropoda</taxon>
        <taxon>Hexapoda</taxon>
        <taxon>Insecta</taxon>
        <taxon>Pterygota</taxon>
        <taxon>Neoptera</taxon>
        <taxon>Endopterygota</taxon>
        <taxon>Hymenoptera</taxon>
        <taxon>Apocrita</taxon>
        <taxon>Proctotrupomorpha</taxon>
        <taxon>Chalcidoidea</taxon>
        <taxon>Trichogrammatidae</taxon>
        <taxon>Trichogramma</taxon>
    </lineage>
</organism>
<dbReference type="PANTHER" id="PTHR24410:SF23">
    <property type="entry name" value="BTB DOMAIN-CONTAINING PROTEIN-RELATED"/>
    <property type="match status" value="1"/>
</dbReference>
<dbReference type="AlphaFoldDB" id="A0A6H5I0E0"/>
<dbReference type="InterPro" id="IPR011333">
    <property type="entry name" value="SKP1/BTB/POZ_sf"/>
</dbReference>
<dbReference type="Gene3D" id="3.30.710.10">
    <property type="entry name" value="Potassium Channel Kv1.1, Chain A"/>
    <property type="match status" value="1"/>
</dbReference>
<evidence type="ECO:0000259" key="1">
    <source>
        <dbReference type="PROSITE" id="PS50097"/>
    </source>
</evidence>
<dbReference type="PANTHER" id="PTHR24410">
    <property type="entry name" value="HL07962P-RELATED"/>
    <property type="match status" value="1"/>
</dbReference>
<dbReference type="SUPFAM" id="SSF54695">
    <property type="entry name" value="POZ domain"/>
    <property type="match status" value="1"/>
</dbReference>